<keyword evidence="4" id="KW-1185">Reference proteome</keyword>
<evidence type="ECO:0000256" key="2">
    <source>
        <dbReference type="SAM" id="MobiDB-lite"/>
    </source>
</evidence>
<organism evidence="3 4">
    <name type="scientific">Trichomonascus ciferrii</name>
    <dbReference type="NCBI Taxonomy" id="44093"/>
    <lineage>
        <taxon>Eukaryota</taxon>
        <taxon>Fungi</taxon>
        <taxon>Dikarya</taxon>
        <taxon>Ascomycota</taxon>
        <taxon>Saccharomycotina</taxon>
        <taxon>Dipodascomycetes</taxon>
        <taxon>Dipodascales</taxon>
        <taxon>Trichomonascaceae</taxon>
        <taxon>Trichomonascus</taxon>
        <taxon>Trichomonascus ciferrii complex</taxon>
    </lineage>
</organism>
<dbReference type="OrthoDB" id="5376259at2759"/>
<evidence type="ECO:0000256" key="1">
    <source>
        <dbReference type="SAM" id="Coils"/>
    </source>
</evidence>
<protein>
    <submittedName>
        <fullName evidence="3">Uncharacterized protein</fullName>
    </submittedName>
</protein>
<evidence type="ECO:0000313" key="3">
    <source>
        <dbReference type="EMBL" id="KAA8907620.1"/>
    </source>
</evidence>
<dbReference type="EMBL" id="SWFS01000376">
    <property type="protein sequence ID" value="KAA8907620.1"/>
    <property type="molecule type" value="Genomic_DNA"/>
</dbReference>
<accession>A0A642UXZ2</accession>
<reference evidence="3" key="1">
    <citation type="journal article" date="2019" name="G3 (Bethesda)">
        <title>Genome Assemblies of Two Rare Opportunistic Yeast Pathogens: Diutina rugosa (syn. Candida rugosa) and Trichomonascus ciferrii (syn. Candida ciferrii).</title>
        <authorList>
            <person name="Mixao V."/>
            <person name="Saus E."/>
            <person name="Hansen A.P."/>
            <person name="Lass-Florl C."/>
            <person name="Gabaldon T."/>
        </authorList>
    </citation>
    <scope>NUCLEOTIDE SEQUENCE</scope>
    <source>
        <strain evidence="3">CBS 4856</strain>
    </source>
</reference>
<proteinExistence type="predicted"/>
<feature type="coiled-coil region" evidence="1">
    <location>
        <begin position="95"/>
        <end position="129"/>
    </location>
</feature>
<gene>
    <name evidence="3" type="ORF">TRICI_004911</name>
</gene>
<sequence length="235" mass="26588">MQGMCSSADYRIFLGFMRMAKAQFPGSISTTKQYRRQSLPLPRQRPSGGGVPSSAYFESTSAAVPPQSLPPRSASGKRDMDESIGRTLHNLTDQLREERDGSKKLRNSLVELERKVEFMERELSKLKGSGIPITPDLIPQGEEDYYRLQLDQVDRLGAVQLANIVKNMLILFNTPLSKVQSFMPALAKILNEEDHYMDFANRVHEALFRKPIASPQDTEAVKKCLDKMILQISRR</sequence>
<evidence type="ECO:0000313" key="4">
    <source>
        <dbReference type="Proteomes" id="UP000761534"/>
    </source>
</evidence>
<feature type="region of interest" description="Disordered" evidence="2">
    <location>
        <begin position="28"/>
        <end position="86"/>
    </location>
</feature>
<dbReference type="InterPro" id="IPR021750">
    <property type="entry name" value="Sid4-like"/>
</dbReference>
<keyword evidence="1" id="KW-0175">Coiled coil</keyword>
<dbReference type="Pfam" id="PF11778">
    <property type="entry name" value="SID"/>
    <property type="match status" value="1"/>
</dbReference>
<feature type="compositionally biased region" description="Low complexity" evidence="2">
    <location>
        <begin position="36"/>
        <end position="46"/>
    </location>
</feature>
<dbReference type="AlphaFoldDB" id="A0A642UXZ2"/>
<dbReference type="Proteomes" id="UP000761534">
    <property type="component" value="Unassembled WGS sequence"/>
</dbReference>
<name>A0A642UXZ2_9ASCO</name>
<dbReference type="VEuPathDB" id="FungiDB:TRICI_004911"/>
<comment type="caution">
    <text evidence="3">The sequence shown here is derived from an EMBL/GenBank/DDBJ whole genome shotgun (WGS) entry which is preliminary data.</text>
</comment>